<protein>
    <submittedName>
        <fullName evidence="4">WYL domain protein</fullName>
    </submittedName>
</protein>
<reference evidence="4 5" key="1">
    <citation type="submission" date="2012-07" db="EMBL/GenBank/DDBJ databases">
        <authorList>
            <person name="Durkin A.S."/>
            <person name="McCorrison J."/>
            <person name="Torralba M."/>
            <person name="Gillis M."/>
            <person name="Methe B."/>
            <person name="Sutton G."/>
            <person name="Nelson K.E."/>
        </authorList>
    </citation>
    <scope>NUCLEOTIDE SEQUENCE [LARGE SCALE GENOMIC DNA]</scope>
    <source>
        <strain evidence="4 5">Fnf 1007</strain>
    </source>
</reference>
<keyword evidence="1" id="KW-0805">Transcription regulation</keyword>
<dbReference type="EMBL" id="ALKK01000073">
    <property type="protein sequence ID" value="EJU15704.1"/>
    <property type="molecule type" value="Genomic_DNA"/>
</dbReference>
<sequence length="316" mass="37307">MLFRKLRRERVKIDRILEIIIYLLNHDNVSASYLAKRFEVSVRTIQRDMICISTIGIPVYSLGGKNGGYSIVKSYKIKNMNIYDEEQQLIINALESLATSYSNDALSSLIEKYNTIIEKEGGQKIFWDFSVTKENFKVQKMNSILEEAIHNRNYVSFDYKNAQGKRSKQYIEPLAIHYKWYAWYLFSYSKNQNNYKTFKIARMNHLTIEEEKAGTKHDDVKVLMKQAEQEYYNTCIDIEVEFSKDEYELIEEYFPDSPIEMLSEELYKVTIHVPAKERLWKALLLSFGSHVKIISPENYKMELIETAQNFLSNYDI</sequence>
<dbReference type="InterPro" id="IPR028349">
    <property type="entry name" value="PafC-like"/>
</dbReference>
<organism evidence="4 5">
    <name type="scientific">Fusobacterium necrophorum subsp. funduliforme Fnf 1007</name>
    <dbReference type="NCBI Taxonomy" id="1161424"/>
    <lineage>
        <taxon>Bacteria</taxon>
        <taxon>Fusobacteriati</taxon>
        <taxon>Fusobacteriota</taxon>
        <taxon>Fusobacteriia</taxon>
        <taxon>Fusobacteriales</taxon>
        <taxon>Fusobacteriaceae</taxon>
        <taxon>Fusobacterium</taxon>
    </lineage>
</organism>
<dbReference type="InterPro" id="IPR026881">
    <property type="entry name" value="WYL_dom"/>
</dbReference>
<dbReference type="Proteomes" id="UP000003120">
    <property type="component" value="Unassembled WGS sequence"/>
</dbReference>
<dbReference type="SUPFAM" id="SSF46785">
    <property type="entry name" value="Winged helix' DNA-binding domain"/>
    <property type="match status" value="1"/>
</dbReference>
<accession>A0AAN3VUL7</accession>
<evidence type="ECO:0000313" key="4">
    <source>
        <dbReference type="EMBL" id="EJU15704.1"/>
    </source>
</evidence>
<gene>
    <name evidence="4" type="ORF">HMPREF1127_0907</name>
</gene>
<evidence type="ECO:0000256" key="2">
    <source>
        <dbReference type="ARBA" id="ARBA00023163"/>
    </source>
</evidence>
<keyword evidence="2" id="KW-0804">Transcription</keyword>
<dbReference type="InterPro" id="IPR013196">
    <property type="entry name" value="HTH_11"/>
</dbReference>
<dbReference type="Gene3D" id="1.10.10.10">
    <property type="entry name" value="Winged helix-like DNA-binding domain superfamily/Winged helix DNA-binding domain"/>
    <property type="match status" value="1"/>
</dbReference>
<proteinExistence type="predicted"/>
<dbReference type="PANTHER" id="PTHR34580">
    <property type="match status" value="1"/>
</dbReference>
<dbReference type="InterPro" id="IPR001034">
    <property type="entry name" value="DeoR_HTH"/>
</dbReference>
<dbReference type="PANTHER" id="PTHR34580:SF1">
    <property type="entry name" value="PROTEIN PAFC"/>
    <property type="match status" value="1"/>
</dbReference>
<dbReference type="AlphaFoldDB" id="A0AAN3VUL7"/>
<dbReference type="GO" id="GO:0003700">
    <property type="term" value="F:DNA-binding transcription factor activity"/>
    <property type="evidence" value="ECO:0007669"/>
    <property type="project" value="InterPro"/>
</dbReference>
<feature type="domain" description="HTH deoR-type" evidence="3">
    <location>
        <begin position="12"/>
        <end position="67"/>
    </location>
</feature>
<dbReference type="InterPro" id="IPR057727">
    <property type="entry name" value="WCX_dom"/>
</dbReference>
<evidence type="ECO:0000313" key="5">
    <source>
        <dbReference type="Proteomes" id="UP000003120"/>
    </source>
</evidence>
<dbReference type="Pfam" id="PF13280">
    <property type="entry name" value="WYL"/>
    <property type="match status" value="1"/>
</dbReference>
<dbReference type="Pfam" id="PF25583">
    <property type="entry name" value="WCX"/>
    <property type="match status" value="1"/>
</dbReference>
<dbReference type="InterPro" id="IPR036390">
    <property type="entry name" value="WH_DNA-bd_sf"/>
</dbReference>
<dbReference type="Pfam" id="PF08279">
    <property type="entry name" value="HTH_11"/>
    <property type="match status" value="1"/>
</dbReference>
<dbReference type="PIRSF" id="PIRSF016838">
    <property type="entry name" value="PafC"/>
    <property type="match status" value="1"/>
</dbReference>
<evidence type="ECO:0000256" key="1">
    <source>
        <dbReference type="ARBA" id="ARBA00023015"/>
    </source>
</evidence>
<evidence type="ECO:0000259" key="3">
    <source>
        <dbReference type="PROSITE" id="PS51000"/>
    </source>
</evidence>
<dbReference type="InterPro" id="IPR051534">
    <property type="entry name" value="CBASS_pafABC_assoc_protein"/>
</dbReference>
<comment type="caution">
    <text evidence="4">The sequence shown here is derived from an EMBL/GenBank/DDBJ whole genome shotgun (WGS) entry which is preliminary data.</text>
</comment>
<dbReference type="PROSITE" id="PS51000">
    <property type="entry name" value="HTH_DEOR_2"/>
    <property type="match status" value="1"/>
</dbReference>
<dbReference type="InterPro" id="IPR036388">
    <property type="entry name" value="WH-like_DNA-bd_sf"/>
</dbReference>
<name>A0AAN3VUL7_9FUSO</name>
<dbReference type="PROSITE" id="PS52050">
    <property type="entry name" value="WYL"/>
    <property type="match status" value="1"/>
</dbReference>